<dbReference type="AlphaFoldDB" id="D7BMY7"/>
<dbReference type="InterPro" id="IPR046335">
    <property type="entry name" value="LacI/GalR-like_sensor"/>
</dbReference>
<dbReference type="CDD" id="cd01392">
    <property type="entry name" value="HTH_LacI"/>
    <property type="match status" value="1"/>
</dbReference>
<evidence type="ECO:0000256" key="3">
    <source>
        <dbReference type="ARBA" id="ARBA00023163"/>
    </source>
</evidence>
<accession>D7BMY7</accession>
<keyword evidence="6" id="KW-1185">Reference proteome</keyword>
<evidence type="ECO:0000256" key="1">
    <source>
        <dbReference type="ARBA" id="ARBA00023015"/>
    </source>
</evidence>
<proteinExistence type="predicted"/>
<dbReference type="Gene3D" id="1.10.260.40">
    <property type="entry name" value="lambda repressor-like DNA-binding domains"/>
    <property type="match status" value="1"/>
</dbReference>
<dbReference type="Pfam" id="PF13377">
    <property type="entry name" value="Peripla_BP_3"/>
    <property type="match status" value="1"/>
</dbReference>
<dbReference type="GO" id="GO:0003700">
    <property type="term" value="F:DNA-binding transcription factor activity"/>
    <property type="evidence" value="ECO:0007669"/>
    <property type="project" value="TreeGrafter"/>
</dbReference>
<evidence type="ECO:0000313" key="5">
    <source>
        <dbReference type="EMBL" id="ADH92286.1"/>
    </source>
</evidence>
<name>D7BMY7_ARCHD</name>
<dbReference type="Proteomes" id="UP000000376">
    <property type="component" value="Chromosome"/>
</dbReference>
<evidence type="ECO:0000259" key="4">
    <source>
        <dbReference type="PROSITE" id="PS50932"/>
    </source>
</evidence>
<evidence type="ECO:0000256" key="2">
    <source>
        <dbReference type="ARBA" id="ARBA00023125"/>
    </source>
</evidence>
<dbReference type="PANTHER" id="PTHR30146:SF109">
    <property type="entry name" value="HTH-TYPE TRANSCRIPTIONAL REGULATOR GALS"/>
    <property type="match status" value="1"/>
</dbReference>
<dbReference type="SUPFAM" id="SSF47413">
    <property type="entry name" value="lambda repressor-like DNA-binding domains"/>
    <property type="match status" value="1"/>
</dbReference>
<dbReference type="STRING" id="644284.Arch_0544"/>
<organism evidence="5 6">
    <name type="scientific">Arcanobacterium haemolyticum (strain ATCC 9345 / DSM 20595 / CCM 5947 / CCUG 17215 / LMG 16163 / NBRC 15585 / NCTC 8452 / 11018)</name>
    <dbReference type="NCBI Taxonomy" id="644284"/>
    <lineage>
        <taxon>Bacteria</taxon>
        <taxon>Bacillati</taxon>
        <taxon>Actinomycetota</taxon>
        <taxon>Actinomycetes</taxon>
        <taxon>Actinomycetales</taxon>
        <taxon>Actinomycetaceae</taxon>
        <taxon>Arcanobacterium</taxon>
    </lineage>
</organism>
<dbReference type="InterPro" id="IPR028082">
    <property type="entry name" value="Peripla_BP_I"/>
</dbReference>
<reference evidence="5 6" key="1">
    <citation type="journal article" date="2010" name="Stand. Genomic Sci.">
        <title>Complete genome sequence of Arcanobacterium haemolyticum type strain (11018).</title>
        <authorList>
            <person name="Yasawong M."/>
            <person name="Teshima H."/>
            <person name="Lapidus A."/>
            <person name="Nolan M."/>
            <person name="Lucas S."/>
            <person name="Glavina Del Rio T."/>
            <person name="Tice H."/>
            <person name="Cheng J."/>
            <person name="Bruce D."/>
            <person name="Detter C."/>
            <person name="Tapia R."/>
            <person name="Han C."/>
            <person name="Goodwin L."/>
            <person name="Pitluck S."/>
            <person name="Liolios K."/>
            <person name="Ivanova N."/>
            <person name="Mavromatis K."/>
            <person name="Mikhailova N."/>
            <person name="Pati A."/>
            <person name="Chen A."/>
            <person name="Palaniappan K."/>
            <person name="Land M."/>
            <person name="Hauser L."/>
            <person name="Chang Y."/>
            <person name="Jeffries C."/>
            <person name="Rohde M."/>
            <person name="Sikorski J."/>
            <person name="Pukall R."/>
            <person name="Goker M."/>
            <person name="Woyke T."/>
            <person name="Bristow J."/>
            <person name="Eisen J."/>
            <person name="Markowitz V."/>
            <person name="Hugenholtz P."/>
            <person name="Kyrpides N."/>
            <person name="Klenk H."/>
        </authorList>
    </citation>
    <scope>NUCLEOTIDE SEQUENCE [LARGE SCALE GENOMIC DNA]</scope>
    <source>
        <strain evidence="6">ATCC 9345 / DSM 20595 / CCUG 17215 / LMG 16163 / NBRC 15585 / NCTC 8452 / 11018</strain>
    </source>
</reference>
<sequence>MRDIAEHLNISVSTVSLALRDDPRLTLETKEQVRSIANDLGYRPDITGALLRTNHPRIIGVVAELTQELHSEYVLHMQQVASEYGYHIVAEDVGVSGGYKEALERLAQFRISDTIVVNPYSLAQVPESLEPSLVIGQWSPWINTDLVTSSNERGMEELLAHLKEQGYRKVFYLDGPDGISAQVRKSALDAAAAREGIGVKRVAAGNQVDDGYQSVHELMSQNLLPDRRDMLRDIHDPVALICYNDQCAQGAVMALVRSGIRVPEYVAVAGCDNSSIAKSRAFDLTSIDRRAHSISQIAIKRVIERRSKAQIETCQHRVDGYAVIRGSTRRR</sequence>
<dbReference type="KEGG" id="ahe:Arch_0544"/>
<protein>
    <submittedName>
        <fullName evidence="5">Transcriptional regulator, LacI family</fullName>
    </submittedName>
</protein>
<dbReference type="PANTHER" id="PTHR30146">
    <property type="entry name" value="LACI-RELATED TRANSCRIPTIONAL REPRESSOR"/>
    <property type="match status" value="1"/>
</dbReference>
<gene>
    <name evidence="5" type="ordered locus">Arch_0544</name>
</gene>
<dbReference type="GO" id="GO:0000976">
    <property type="term" value="F:transcription cis-regulatory region binding"/>
    <property type="evidence" value="ECO:0007669"/>
    <property type="project" value="TreeGrafter"/>
</dbReference>
<dbReference type="Pfam" id="PF00356">
    <property type="entry name" value="LacI"/>
    <property type="match status" value="1"/>
</dbReference>
<keyword evidence="1" id="KW-0805">Transcription regulation</keyword>
<dbReference type="PROSITE" id="PS50932">
    <property type="entry name" value="HTH_LACI_2"/>
    <property type="match status" value="1"/>
</dbReference>
<keyword evidence="2" id="KW-0238">DNA-binding</keyword>
<dbReference type="SMART" id="SM00354">
    <property type="entry name" value="HTH_LACI"/>
    <property type="match status" value="1"/>
</dbReference>
<dbReference type="eggNOG" id="COG1609">
    <property type="taxonomic scope" value="Bacteria"/>
</dbReference>
<dbReference type="EMBL" id="CP002045">
    <property type="protein sequence ID" value="ADH92286.1"/>
    <property type="molecule type" value="Genomic_DNA"/>
</dbReference>
<dbReference type="HOGENOM" id="CLU_037628_6_1_11"/>
<keyword evidence="3" id="KW-0804">Transcription</keyword>
<dbReference type="InterPro" id="IPR010982">
    <property type="entry name" value="Lambda_DNA-bd_dom_sf"/>
</dbReference>
<dbReference type="SUPFAM" id="SSF53822">
    <property type="entry name" value="Periplasmic binding protein-like I"/>
    <property type="match status" value="1"/>
</dbReference>
<dbReference type="InterPro" id="IPR000843">
    <property type="entry name" value="HTH_LacI"/>
</dbReference>
<feature type="domain" description="HTH lacI-type" evidence="4">
    <location>
        <begin position="1"/>
        <end position="53"/>
    </location>
</feature>
<evidence type="ECO:0000313" key="6">
    <source>
        <dbReference type="Proteomes" id="UP000000376"/>
    </source>
</evidence>
<dbReference type="Gene3D" id="3.40.50.2300">
    <property type="match status" value="2"/>
</dbReference>
<dbReference type="CDD" id="cd06267">
    <property type="entry name" value="PBP1_LacI_sugar_binding-like"/>
    <property type="match status" value="1"/>
</dbReference>